<name>A0ABN2MPC1_9MICO</name>
<comment type="caution">
    <text evidence="1">The sequence shown here is derived from an EMBL/GenBank/DDBJ whole genome shotgun (WGS) entry which is preliminary data.</text>
</comment>
<keyword evidence="2" id="KW-1185">Reference proteome</keyword>
<protein>
    <submittedName>
        <fullName evidence="1">Uncharacterized protein</fullName>
    </submittedName>
</protein>
<evidence type="ECO:0000313" key="1">
    <source>
        <dbReference type="EMBL" id="GAA1834103.1"/>
    </source>
</evidence>
<dbReference type="Proteomes" id="UP001501746">
    <property type="component" value="Unassembled WGS sequence"/>
</dbReference>
<organism evidence="1 2">
    <name type="scientific">Agromyces salentinus</name>
    <dbReference type="NCBI Taxonomy" id="269421"/>
    <lineage>
        <taxon>Bacteria</taxon>
        <taxon>Bacillati</taxon>
        <taxon>Actinomycetota</taxon>
        <taxon>Actinomycetes</taxon>
        <taxon>Micrococcales</taxon>
        <taxon>Microbacteriaceae</taxon>
        <taxon>Agromyces</taxon>
    </lineage>
</organism>
<accession>A0ABN2MPC1</accession>
<reference evidence="1 2" key="1">
    <citation type="journal article" date="2019" name="Int. J. Syst. Evol. Microbiol.">
        <title>The Global Catalogue of Microorganisms (GCM) 10K type strain sequencing project: providing services to taxonomists for standard genome sequencing and annotation.</title>
        <authorList>
            <consortium name="The Broad Institute Genomics Platform"/>
            <consortium name="The Broad Institute Genome Sequencing Center for Infectious Disease"/>
            <person name="Wu L."/>
            <person name="Ma J."/>
        </authorList>
    </citation>
    <scope>NUCLEOTIDE SEQUENCE [LARGE SCALE GENOMIC DNA]</scope>
    <source>
        <strain evidence="1 2">JCM 14323</strain>
    </source>
</reference>
<proteinExistence type="predicted"/>
<sequence length="163" mass="16695">MPSPSITARMPRTVVRATLAVATAGLAAGLLTGCFANPVEDLVENGVEDAIKSATGSDVSLGGELPEGFPPEIPIVDGEITVGMGTGDTNGWVVVVQSDEADPAAAARTALEGAGFVQDTSLSQEQLDSLTGGRLDASVYTNDQYRVLLALQDGTVSYTVTPK</sequence>
<dbReference type="EMBL" id="BAAANK010000004">
    <property type="protein sequence ID" value="GAA1834103.1"/>
    <property type="molecule type" value="Genomic_DNA"/>
</dbReference>
<evidence type="ECO:0000313" key="2">
    <source>
        <dbReference type="Proteomes" id="UP001501746"/>
    </source>
</evidence>
<dbReference type="RefSeq" id="WP_157427933.1">
    <property type="nucleotide sequence ID" value="NZ_BAAANK010000004.1"/>
</dbReference>
<gene>
    <name evidence="1" type="ORF">GCM10009750_18020</name>
</gene>